<keyword evidence="4" id="KW-1185">Reference proteome</keyword>
<dbReference type="GO" id="GO:0010181">
    <property type="term" value="F:FMN binding"/>
    <property type="evidence" value="ECO:0007669"/>
    <property type="project" value="InterPro"/>
</dbReference>
<protein>
    <submittedName>
        <fullName evidence="3">BQ5605_C039g11766 protein</fullName>
    </submittedName>
</protein>
<feature type="compositionally biased region" description="Low complexity" evidence="1">
    <location>
        <begin position="15"/>
        <end position="33"/>
    </location>
</feature>
<feature type="region of interest" description="Disordered" evidence="1">
    <location>
        <begin position="1"/>
        <end position="41"/>
    </location>
</feature>
<organism evidence="3 4">
    <name type="scientific">Microbotryum silenes-dioicae</name>
    <dbReference type="NCBI Taxonomy" id="796604"/>
    <lineage>
        <taxon>Eukaryota</taxon>
        <taxon>Fungi</taxon>
        <taxon>Dikarya</taxon>
        <taxon>Basidiomycota</taxon>
        <taxon>Pucciniomycotina</taxon>
        <taxon>Microbotryomycetes</taxon>
        <taxon>Microbotryales</taxon>
        <taxon>Microbotryaceae</taxon>
        <taxon>Microbotryum</taxon>
    </lineage>
</organism>
<sequence>MSFADNVRSHESNITGSRPSSTPASPSAGPSSAKRAKVTVDQASETPKWIERIHQVLNHEKNKDFLDARAFRFLLKCRAAELLSRRSARERSSALPQSAAVSDRHLSETNRRIGLRTCAENIVVSTVKDGQPYARYHVFRGFVPSPGSKQDSELLLTTTDATMPKVDQIESSSNSTGGAPSEIIFWTSPTGDQIRLRGLIYLYLPPSTRNSSDSRQPIQDRFPDFDFEALRQEQWKSLSGHLRASFLRPKPGSEWPKDKKYEFQERLGLGEEGEDEAMKRFSLVVFEPAVVDHAKENSQPPVRYVWTKQADGSWEETQVAP</sequence>
<name>A0A2X0MJ02_9BASI</name>
<dbReference type="EMBL" id="FQNC01000060">
    <property type="protein sequence ID" value="SGY89745.1"/>
    <property type="molecule type" value="Genomic_DNA"/>
</dbReference>
<dbReference type="SUPFAM" id="SSF50475">
    <property type="entry name" value="FMN-binding split barrel"/>
    <property type="match status" value="1"/>
</dbReference>
<dbReference type="STRING" id="796604.A0A2X0MJ02"/>
<dbReference type="PANTHER" id="PTHR28243">
    <property type="entry name" value="AGL049CP"/>
    <property type="match status" value="1"/>
</dbReference>
<evidence type="ECO:0000256" key="1">
    <source>
        <dbReference type="SAM" id="MobiDB-lite"/>
    </source>
</evidence>
<evidence type="ECO:0000313" key="3">
    <source>
        <dbReference type="EMBL" id="SGY89745.1"/>
    </source>
</evidence>
<reference evidence="3 4" key="1">
    <citation type="submission" date="2016-11" db="EMBL/GenBank/DDBJ databases">
        <authorList>
            <person name="Jaros S."/>
            <person name="Januszkiewicz K."/>
            <person name="Wedrychowicz H."/>
        </authorList>
    </citation>
    <scope>NUCLEOTIDE SEQUENCE [LARGE SCALE GENOMIC DNA]</scope>
</reference>
<proteinExistence type="predicted"/>
<gene>
    <name evidence="3" type="primary">BQ5605_C039g11766</name>
    <name evidence="3" type="ORF">BQ5605_C039G11766</name>
</gene>
<dbReference type="PANTHER" id="PTHR28243:SF1">
    <property type="entry name" value="PYRIDOXAMINE 5'-PHOSPHATE OXIDASE ALR4036 FAMILY FMN-BINDING DOMAIN-CONTAINING PROTEIN"/>
    <property type="match status" value="1"/>
</dbReference>
<evidence type="ECO:0000313" key="4">
    <source>
        <dbReference type="Proteomes" id="UP000249464"/>
    </source>
</evidence>
<dbReference type="InterPro" id="IPR024624">
    <property type="entry name" value="Pyridox_Oxase_Alr4036_FMN-bd"/>
</dbReference>
<dbReference type="Proteomes" id="UP000249464">
    <property type="component" value="Unassembled WGS sequence"/>
</dbReference>
<feature type="domain" description="Pyridoxamine 5'-phosphate oxidase Alr4036 family FMN-binding" evidence="2">
    <location>
        <begin position="118"/>
        <end position="201"/>
    </location>
</feature>
<dbReference type="Pfam" id="PF12766">
    <property type="entry name" value="Pyridox_oxase_2"/>
    <property type="match status" value="1"/>
</dbReference>
<accession>A0A2X0MJ02</accession>
<dbReference type="AlphaFoldDB" id="A0A2X0MJ02"/>
<dbReference type="InterPro" id="IPR012349">
    <property type="entry name" value="Split_barrel_FMN-bd"/>
</dbReference>
<evidence type="ECO:0000259" key="2">
    <source>
        <dbReference type="Pfam" id="PF12766"/>
    </source>
</evidence>
<dbReference type="Gene3D" id="2.30.110.10">
    <property type="entry name" value="Electron Transport, Fmn-binding Protein, Chain A"/>
    <property type="match status" value="1"/>
</dbReference>